<dbReference type="Gene3D" id="3.40.50.10140">
    <property type="entry name" value="Toll/interleukin-1 receptor homology (TIR) domain"/>
    <property type="match status" value="1"/>
</dbReference>
<evidence type="ECO:0000313" key="2">
    <source>
        <dbReference type="EMBL" id="KJY54282.1"/>
    </source>
</evidence>
<dbReference type="SUPFAM" id="SSF52200">
    <property type="entry name" value="Toll/Interleukin receptor TIR domain"/>
    <property type="match status" value="1"/>
</dbReference>
<name>A0ABD4AG84_9BIFI</name>
<evidence type="ECO:0000313" key="3">
    <source>
        <dbReference type="Proteomes" id="UP000033652"/>
    </source>
</evidence>
<dbReference type="InterPro" id="IPR000157">
    <property type="entry name" value="TIR_dom"/>
</dbReference>
<gene>
    <name evidence="2" type="ORF">JF68_00360</name>
</gene>
<dbReference type="EMBL" id="JXBX01000002">
    <property type="protein sequence ID" value="KJY54282.1"/>
    <property type="molecule type" value="Genomic_DNA"/>
</dbReference>
<dbReference type="PROSITE" id="PS50104">
    <property type="entry name" value="TIR"/>
    <property type="match status" value="1"/>
</dbReference>
<dbReference type="Proteomes" id="UP000033652">
    <property type="component" value="Unassembled WGS sequence"/>
</dbReference>
<sequence length="383" mass="42824">MPIVYQVQLLHVSRQNWLDQLKQAILEELTDLGLQNVLTVNLEEGPISGDAPSLVLILGCQKTKNNLSMKAELKNAIDNGLLVLPVVEDLDSFSDQIPDEASKLNAFEWSGDNPARRLARTVLEQLNIEDCNRRVFISHRRSDGLAAAEQLHDSLTRQRFKPFIDRFSIGPGEDVQEKIADVLEDFAFLLLLETPDAHKSNWVYDEVEYALAHTMGVLIVRWPVSPEPVPGSAGLPRLELEYRDTDRDSHGYDILTQEALDKINSAVEAAHARAIVRRRRNLLQGVQDSAKERGATCIPLKDWALDVTDATGAQSIVCVSPRLPTCGDLQRLDETRKEIAPSAAAQLIYAARHLSESKRKHLQWVVGDRSLEMIPENAIGVRK</sequence>
<comment type="caution">
    <text evidence="2">The sequence shown here is derived from an EMBL/GenBank/DDBJ whole genome shotgun (WGS) entry which is preliminary data.</text>
</comment>
<dbReference type="AlphaFoldDB" id="A0ABD4AG84"/>
<accession>A0ABD4AG84</accession>
<evidence type="ECO:0000259" key="1">
    <source>
        <dbReference type="PROSITE" id="PS50104"/>
    </source>
</evidence>
<organism evidence="2 3">
    <name type="scientific">Bifidobacterium coryneforme</name>
    <dbReference type="NCBI Taxonomy" id="1687"/>
    <lineage>
        <taxon>Bacteria</taxon>
        <taxon>Bacillati</taxon>
        <taxon>Actinomycetota</taxon>
        <taxon>Actinomycetes</taxon>
        <taxon>Bifidobacteriales</taxon>
        <taxon>Bifidobacteriaceae</taxon>
        <taxon>Bifidobacterium</taxon>
    </lineage>
</organism>
<reference evidence="2 3" key="1">
    <citation type="submission" date="2014-12" db="EMBL/GenBank/DDBJ databases">
        <title>Comparative genomics of the lactic acid bacteria isolated from the honey bee gut.</title>
        <authorList>
            <person name="Ellegaard K.M."/>
            <person name="Tamarit D."/>
            <person name="Javelind E."/>
            <person name="Olofsson T."/>
            <person name="Andersson S.G."/>
            <person name="Vasquez A."/>
        </authorList>
    </citation>
    <scope>NUCLEOTIDE SEQUENCE [LARGE SCALE GENOMIC DNA]</scope>
    <source>
        <strain evidence="2 3">Bma6</strain>
    </source>
</reference>
<dbReference type="InterPro" id="IPR035897">
    <property type="entry name" value="Toll_tir_struct_dom_sf"/>
</dbReference>
<protein>
    <recommendedName>
        <fullName evidence="1">TIR domain-containing protein</fullName>
    </recommendedName>
</protein>
<feature type="domain" description="TIR" evidence="1">
    <location>
        <begin position="131"/>
        <end position="260"/>
    </location>
</feature>
<proteinExistence type="predicted"/>
<dbReference type="Pfam" id="PF13676">
    <property type="entry name" value="TIR_2"/>
    <property type="match status" value="1"/>
</dbReference>